<reference evidence="1" key="1">
    <citation type="submission" date="2023-07" db="EMBL/GenBank/DDBJ databases">
        <authorList>
            <consortium name="AG Swart"/>
            <person name="Singh M."/>
            <person name="Singh A."/>
            <person name="Seah K."/>
            <person name="Emmerich C."/>
        </authorList>
    </citation>
    <scope>NUCLEOTIDE SEQUENCE</scope>
    <source>
        <strain evidence="1">DP1</strain>
    </source>
</reference>
<dbReference type="AlphaFoldDB" id="A0AAD1X801"/>
<comment type="caution">
    <text evidence="1">The sequence shown here is derived from an EMBL/GenBank/DDBJ whole genome shotgun (WGS) entry which is preliminary data.</text>
</comment>
<name>A0AAD1X801_EUPCR</name>
<evidence type="ECO:0000313" key="1">
    <source>
        <dbReference type="EMBL" id="CAI2362162.1"/>
    </source>
</evidence>
<protein>
    <submittedName>
        <fullName evidence="1">Uncharacterized protein</fullName>
    </submittedName>
</protein>
<dbReference type="EMBL" id="CAMPGE010003330">
    <property type="protein sequence ID" value="CAI2362162.1"/>
    <property type="molecule type" value="Genomic_DNA"/>
</dbReference>
<organism evidence="1 2">
    <name type="scientific">Euplotes crassus</name>
    <dbReference type="NCBI Taxonomy" id="5936"/>
    <lineage>
        <taxon>Eukaryota</taxon>
        <taxon>Sar</taxon>
        <taxon>Alveolata</taxon>
        <taxon>Ciliophora</taxon>
        <taxon>Intramacronucleata</taxon>
        <taxon>Spirotrichea</taxon>
        <taxon>Hypotrichia</taxon>
        <taxon>Euplotida</taxon>
        <taxon>Euplotidae</taxon>
        <taxon>Moneuplotes</taxon>
    </lineage>
</organism>
<dbReference type="Proteomes" id="UP001295684">
    <property type="component" value="Unassembled WGS sequence"/>
</dbReference>
<keyword evidence="2" id="KW-1185">Reference proteome</keyword>
<sequence length="82" mass="9810">MQKNHINELIYSKWCENLQCQHEMISKYTTSFNNDESAPNTQITISKELFEIDFTKNPIKCMKLRMHFVTEDMCMMRLSSCH</sequence>
<evidence type="ECO:0000313" key="2">
    <source>
        <dbReference type="Proteomes" id="UP001295684"/>
    </source>
</evidence>
<proteinExistence type="predicted"/>
<accession>A0AAD1X801</accession>
<gene>
    <name evidence="1" type="ORF">ECRASSUSDP1_LOCUS3484</name>
</gene>